<evidence type="ECO:0000313" key="5">
    <source>
        <dbReference type="Proteomes" id="UP001336314"/>
    </source>
</evidence>
<accession>A0ABU7J8M4</accession>
<organism evidence="4 5">
    <name type="scientific">Alkalimonas cellulosilytica</name>
    <dbReference type="NCBI Taxonomy" id="3058395"/>
    <lineage>
        <taxon>Bacteria</taxon>
        <taxon>Pseudomonadati</taxon>
        <taxon>Pseudomonadota</taxon>
        <taxon>Gammaproteobacteria</taxon>
        <taxon>Alkalimonas</taxon>
    </lineage>
</organism>
<dbReference type="Pfam" id="PF07715">
    <property type="entry name" value="Plug"/>
    <property type="match status" value="1"/>
</dbReference>
<reference evidence="4 5" key="1">
    <citation type="submission" date="2023-07" db="EMBL/GenBank/DDBJ databases">
        <title>Alkalimonas sp., MEB108 novel, alkaliphilic bacterium isolated from Lonar Lake, India.</title>
        <authorList>
            <person name="Joshi A."/>
            <person name="Thite S."/>
        </authorList>
    </citation>
    <scope>NUCLEOTIDE SEQUENCE [LARGE SCALE GENOMIC DNA]</scope>
    <source>
        <strain evidence="4 5">MEB108</strain>
    </source>
</reference>
<keyword evidence="1" id="KW-0812">Transmembrane</keyword>
<dbReference type="InterPro" id="IPR039426">
    <property type="entry name" value="TonB-dep_rcpt-like"/>
</dbReference>
<comment type="caution">
    <text evidence="4">The sequence shown here is derived from an EMBL/GenBank/DDBJ whole genome shotgun (WGS) entry which is preliminary data.</text>
</comment>
<dbReference type="Gene3D" id="2.170.130.10">
    <property type="entry name" value="TonB-dependent receptor, plug domain"/>
    <property type="match status" value="1"/>
</dbReference>
<sequence>MTKKSKQRANFKVLTSVSLIMAAMPGITEEVGAITAEEEKIEKIAVVGSRVQGLAEDALPVSIMSSDEIASLGVTNMQDLLSFIPSVGDFEFNDANTGTNGARGDVAGVNLRSLGTGNTLTLLNGRRMVVHPTFENKNGVPSILYNVNSIPSSAISRIEVLRDGASALYGADATGGVVNLVPFDTFQGFMNRTGKFGGGFV</sequence>
<feature type="signal peptide" evidence="2">
    <location>
        <begin position="1"/>
        <end position="22"/>
    </location>
</feature>
<evidence type="ECO:0000313" key="4">
    <source>
        <dbReference type="EMBL" id="MEE2002888.1"/>
    </source>
</evidence>
<keyword evidence="1" id="KW-0813">Transport</keyword>
<dbReference type="EMBL" id="JAUHLI010000018">
    <property type="protein sequence ID" value="MEE2002888.1"/>
    <property type="molecule type" value="Genomic_DNA"/>
</dbReference>
<keyword evidence="1" id="KW-1134">Transmembrane beta strand</keyword>
<keyword evidence="1" id="KW-0998">Cell outer membrane</keyword>
<evidence type="ECO:0000256" key="1">
    <source>
        <dbReference type="PROSITE-ProRule" id="PRU01360"/>
    </source>
</evidence>
<evidence type="ECO:0000259" key="3">
    <source>
        <dbReference type="Pfam" id="PF07715"/>
    </source>
</evidence>
<comment type="similarity">
    <text evidence="1">Belongs to the TonB-dependent receptor family.</text>
</comment>
<gene>
    <name evidence="4" type="ORF">QWY20_15635</name>
</gene>
<name>A0ABU7J8M4_9GAMM</name>
<keyword evidence="2" id="KW-0732">Signal</keyword>
<keyword evidence="4" id="KW-0675">Receptor</keyword>
<feature type="chain" id="PRO_5046906124" evidence="2">
    <location>
        <begin position="23"/>
        <end position="201"/>
    </location>
</feature>
<keyword evidence="5" id="KW-1185">Reference proteome</keyword>
<dbReference type="PANTHER" id="PTHR47234:SF3">
    <property type="entry name" value="SECRETIN_TONB SHORT N-TERMINAL DOMAIN-CONTAINING PROTEIN"/>
    <property type="match status" value="1"/>
</dbReference>
<dbReference type="InterPro" id="IPR037066">
    <property type="entry name" value="Plug_dom_sf"/>
</dbReference>
<comment type="subcellular location">
    <subcellularLocation>
        <location evidence="1">Cell outer membrane</location>
        <topology evidence="1">Multi-pass membrane protein</topology>
    </subcellularLocation>
</comment>
<proteinExistence type="inferred from homology"/>
<dbReference type="InterPro" id="IPR012910">
    <property type="entry name" value="Plug_dom"/>
</dbReference>
<keyword evidence="1" id="KW-0472">Membrane</keyword>
<dbReference type="RefSeq" id="WP_330129933.1">
    <property type="nucleotide sequence ID" value="NZ_JAUHLI010000018.1"/>
</dbReference>
<dbReference type="PANTHER" id="PTHR47234">
    <property type="match status" value="1"/>
</dbReference>
<protein>
    <submittedName>
        <fullName evidence="4">TonB-dependent receptor plug domain-containing protein</fullName>
    </submittedName>
</protein>
<dbReference type="PROSITE" id="PS52016">
    <property type="entry name" value="TONB_DEPENDENT_REC_3"/>
    <property type="match status" value="1"/>
</dbReference>
<dbReference type="SUPFAM" id="SSF56935">
    <property type="entry name" value="Porins"/>
    <property type="match status" value="1"/>
</dbReference>
<dbReference type="Proteomes" id="UP001336314">
    <property type="component" value="Unassembled WGS sequence"/>
</dbReference>
<feature type="domain" description="TonB-dependent receptor plug" evidence="3">
    <location>
        <begin position="59"/>
        <end position="177"/>
    </location>
</feature>
<evidence type="ECO:0000256" key="2">
    <source>
        <dbReference type="SAM" id="SignalP"/>
    </source>
</evidence>